<dbReference type="InterPro" id="IPR022472">
    <property type="entry name" value="VPLPA-CTERM"/>
</dbReference>
<dbReference type="EMBL" id="BLJE01000002">
    <property type="protein sequence ID" value="GFE65253.1"/>
    <property type="molecule type" value="Genomic_DNA"/>
</dbReference>
<proteinExistence type="predicted"/>
<sequence length="214" mass="22361">MLKFNKGLAIVGASIWGVAAGANASTIHGIDFPQGDLSFADRIVSYTPGAGVTSRYMKSVEARGLPDWPKGGGVDFVSLGFGGSLVLEFTDNFLTASGDDAADLYVFEIGDQIEEFEVAISVDGTDWVDLGIYVGQPSGIDIDAVSTVLTDELYSFVRLIDAQEDLPGAPNYAGADIDAVGVIQRVSLVPLPASAWMLLAGLAGLGAVSRKRAK</sequence>
<evidence type="ECO:0008006" key="5">
    <source>
        <dbReference type="Google" id="ProtNLM"/>
    </source>
</evidence>
<protein>
    <recommendedName>
        <fullName evidence="5">VPLPA-CTERM protein sorting domain-containing protein</fullName>
    </recommendedName>
</protein>
<keyword evidence="4" id="KW-1185">Reference proteome</keyword>
<dbReference type="RefSeq" id="WP_159807038.1">
    <property type="nucleotide sequence ID" value="NZ_BLJE01000002.1"/>
</dbReference>
<reference evidence="3 4" key="1">
    <citation type="submission" date="2019-12" db="EMBL/GenBank/DDBJ databases">
        <title>Litoreibacter badius sp. nov., a novel bacteriochlorophyll a-containing bacterium in the genus Litoreibacter.</title>
        <authorList>
            <person name="Kanamuro M."/>
            <person name="Takabe Y."/>
            <person name="Mori K."/>
            <person name="Takaichi S."/>
            <person name="Hanada S."/>
        </authorList>
    </citation>
    <scope>NUCLEOTIDE SEQUENCE [LARGE SCALE GENOMIC DNA]</scope>
    <source>
        <strain evidence="3 4">K6</strain>
    </source>
</reference>
<feature type="chain" id="PRO_5026750956" description="VPLPA-CTERM protein sorting domain-containing protein" evidence="2">
    <location>
        <begin position="25"/>
        <end position="214"/>
    </location>
</feature>
<organism evidence="3 4">
    <name type="scientific">Litoreibacter roseus</name>
    <dbReference type="NCBI Taxonomy" id="2601869"/>
    <lineage>
        <taxon>Bacteria</taxon>
        <taxon>Pseudomonadati</taxon>
        <taxon>Pseudomonadota</taxon>
        <taxon>Alphaproteobacteria</taxon>
        <taxon>Rhodobacterales</taxon>
        <taxon>Roseobacteraceae</taxon>
        <taxon>Litoreibacter</taxon>
    </lineage>
</organism>
<gene>
    <name evidence="3" type="ORF">KIN_23270</name>
</gene>
<feature type="transmembrane region" description="Helical" evidence="1">
    <location>
        <begin position="188"/>
        <end position="208"/>
    </location>
</feature>
<evidence type="ECO:0000256" key="2">
    <source>
        <dbReference type="SAM" id="SignalP"/>
    </source>
</evidence>
<keyword evidence="1" id="KW-0812">Transmembrane</keyword>
<accession>A0A6N6JFW9</accession>
<evidence type="ECO:0000256" key="1">
    <source>
        <dbReference type="SAM" id="Phobius"/>
    </source>
</evidence>
<keyword evidence="1" id="KW-0472">Membrane</keyword>
<dbReference type="Proteomes" id="UP000436822">
    <property type="component" value="Unassembled WGS sequence"/>
</dbReference>
<evidence type="ECO:0000313" key="3">
    <source>
        <dbReference type="EMBL" id="GFE65253.1"/>
    </source>
</evidence>
<comment type="caution">
    <text evidence="3">The sequence shown here is derived from an EMBL/GenBank/DDBJ whole genome shotgun (WGS) entry which is preliminary data.</text>
</comment>
<dbReference type="NCBIfam" id="TIGR03370">
    <property type="entry name" value="VPLPA-CTERM"/>
    <property type="match status" value="1"/>
</dbReference>
<dbReference type="AlphaFoldDB" id="A0A6N6JFW9"/>
<keyword evidence="2" id="KW-0732">Signal</keyword>
<feature type="signal peptide" evidence="2">
    <location>
        <begin position="1"/>
        <end position="24"/>
    </location>
</feature>
<dbReference type="OrthoDB" id="121983at2"/>
<keyword evidence="1" id="KW-1133">Transmembrane helix</keyword>
<evidence type="ECO:0000313" key="4">
    <source>
        <dbReference type="Proteomes" id="UP000436822"/>
    </source>
</evidence>
<name>A0A6N6JFW9_9RHOB</name>